<feature type="domain" description="Clp ATPase C-terminal" evidence="9">
    <location>
        <begin position="627"/>
        <end position="716"/>
    </location>
</feature>
<dbReference type="FunFam" id="3.40.50.300:FF:000010">
    <property type="entry name" value="Chaperone clpB 1, putative"/>
    <property type="match status" value="1"/>
</dbReference>
<reference evidence="10 11" key="1">
    <citation type="journal article" date="2016" name="Nat. Commun.">
        <title>Thousands of microbial genomes shed light on interconnected biogeochemical processes in an aquifer system.</title>
        <authorList>
            <person name="Anantharaman K."/>
            <person name="Brown C.T."/>
            <person name="Hug L.A."/>
            <person name="Sharon I."/>
            <person name="Castelle C.J."/>
            <person name="Probst A.J."/>
            <person name="Thomas B.C."/>
            <person name="Singh A."/>
            <person name="Wilkins M.J."/>
            <person name="Karaoz U."/>
            <person name="Brodie E.L."/>
            <person name="Williams K.H."/>
            <person name="Hubbard S.S."/>
            <person name="Banfield J.F."/>
        </authorList>
    </citation>
    <scope>NUCLEOTIDE SEQUENCE [LARGE SCALE GENOMIC DNA]</scope>
</reference>
<keyword evidence="4" id="KW-0067">ATP-binding</keyword>
<proteinExistence type="inferred from homology"/>
<evidence type="ECO:0000313" key="10">
    <source>
        <dbReference type="EMBL" id="OGM29791.1"/>
    </source>
</evidence>
<sequence length="722" mass="80821">MSANEHTPRIIIDTPKEEGPFLPKYTIDLTNQAKSGKLDPVIGRDNEVRRVMQILSRRTKNNPVLIGDPGVGKTAIAEGLAQRIASGDVPDSLKDKALLVLDIASLLAGAKYRGEFEERLKNVVKEVEDAQGKIILFIDELHTIVGAGAAEGAVDASNMLKPSLARGTLHVIGATTIDEYRKHIEKDAALERRFQPIHVEEPSLEDTIAILRGIKEKYEIHHGMRITDDAVVAAAKLSARYIADRFLPDKAIDLLDEATSGLKIETESMPAELDLKKRKITQLEIELAGLKREKGESVKARRTDIEEQVKDLRTKVKEMTDIWEAQRAIIKKLHEARAAIDQQKIELEKAEREVDLNRAAEIKYGKLPKLEEAVNKLEHEWSEIPPERRLLKEEVTDEDIALVVSRWTGIPVTKLLATESERLTHLEQELSKRVVGQDEGVTAIARVIRRNRAGLSDEKGPIGAFLFLGPTGVGKTETARALAEFMMGRADAMVRVDMGEFQEEHSIARLIGSPPGYVGYEEGGQLTEAVRRHPYTVVLLDEIEKAHPNVFNALLQVLDDGRMTDGKGRVVDFSNTIIIMTSNLGSSIIREHAGKKDMTEEIKRLLNQSFKPEFLNRLDAYVIYKPLTHEVMDKIVTIQIEKVRSRLAQQGIELVVTSEAKDWLSERGYDPSFGARPLSRLIETEILDEIAFMIIEKKIQSGDRIEVSIKNKSLTITPRVKN</sequence>
<dbReference type="GO" id="GO:0005524">
    <property type="term" value="F:ATP binding"/>
    <property type="evidence" value="ECO:0007669"/>
    <property type="project" value="UniProtKB-KW"/>
</dbReference>
<feature type="domain" description="AAA+ ATPase" evidence="8">
    <location>
        <begin position="59"/>
        <end position="204"/>
    </location>
</feature>
<dbReference type="InterPro" id="IPR041546">
    <property type="entry name" value="ClpA/ClpB_AAA_lid"/>
</dbReference>
<protein>
    <submittedName>
        <fullName evidence="10">ATP-dependent chaperone ClpB</fullName>
    </submittedName>
</protein>
<evidence type="ECO:0000256" key="1">
    <source>
        <dbReference type="ARBA" id="ARBA00008675"/>
    </source>
</evidence>
<dbReference type="CDD" id="cd00009">
    <property type="entry name" value="AAA"/>
    <property type="match status" value="1"/>
</dbReference>
<dbReference type="EMBL" id="MGGM01000009">
    <property type="protein sequence ID" value="OGM29791.1"/>
    <property type="molecule type" value="Genomic_DNA"/>
</dbReference>
<comment type="subunit">
    <text evidence="6">Homohexamer. The oligomerization is ATP-dependent.</text>
</comment>
<dbReference type="PANTHER" id="PTHR11638:SF18">
    <property type="entry name" value="HEAT SHOCK PROTEIN 104"/>
    <property type="match status" value="1"/>
</dbReference>
<dbReference type="Pfam" id="PF07724">
    <property type="entry name" value="AAA_2"/>
    <property type="match status" value="1"/>
</dbReference>
<dbReference type="InterPro" id="IPR019489">
    <property type="entry name" value="Clp_ATPase_C"/>
</dbReference>
<dbReference type="FunFam" id="3.40.50.300:FF:000025">
    <property type="entry name" value="ATP-dependent Clp protease subunit"/>
    <property type="match status" value="1"/>
</dbReference>
<dbReference type="SMART" id="SM00382">
    <property type="entry name" value="AAA"/>
    <property type="match status" value="2"/>
</dbReference>
<dbReference type="InterPro" id="IPR050130">
    <property type="entry name" value="ClpA_ClpB"/>
</dbReference>
<comment type="similarity">
    <text evidence="1">Belongs to the ClpA/ClpB family.</text>
</comment>
<dbReference type="Pfam" id="PF10431">
    <property type="entry name" value="ClpB_D2-small"/>
    <property type="match status" value="1"/>
</dbReference>
<evidence type="ECO:0000256" key="6">
    <source>
        <dbReference type="ARBA" id="ARBA00026057"/>
    </source>
</evidence>
<dbReference type="Gene3D" id="3.40.50.300">
    <property type="entry name" value="P-loop containing nucleotide triphosphate hydrolases"/>
    <property type="match status" value="3"/>
</dbReference>
<evidence type="ECO:0000256" key="4">
    <source>
        <dbReference type="ARBA" id="ARBA00022840"/>
    </source>
</evidence>
<dbReference type="InterPro" id="IPR027417">
    <property type="entry name" value="P-loop_NTPase"/>
</dbReference>
<keyword evidence="5" id="KW-0143">Chaperone</keyword>
<dbReference type="PANTHER" id="PTHR11638">
    <property type="entry name" value="ATP-DEPENDENT CLP PROTEASE"/>
    <property type="match status" value="1"/>
</dbReference>
<name>A0A1F7YR13_9BACT</name>
<comment type="caution">
    <text evidence="10">The sequence shown here is derived from an EMBL/GenBank/DDBJ whole genome shotgun (WGS) entry which is preliminary data.</text>
</comment>
<dbReference type="GO" id="GO:0034605">
    <property type="term" value="P:cellular response to heat"/>
    <property type="evidence" value="ECO:0007669"/>
    <property type="project" value="TreeGrafter"/>
</dbReference>
<evidence type="ECO:0000259" key="9">
    <source>
        <dbReference type="SMART" id="SM01086"/>
    </source>
</evidence>
<keyword evidence="2" id="KW-0677">Repeat</keyword>
<evidence type="ECO:0000256" key="7">
    <source>
        <dbReference type="SAM" id="Coils"/>
    </source>
</evidence>
<evidence type="ECO:0000256" key="2">
    <source>
        <dbReference type="ARBA" id="ARBA00022737"/>
    </source>
</evidence>
<dbReference type="SMART" id="SM01086">
    <property type="entry name" value="ClpB_D2-small"/>
    <property type="match status" value="1"/>
</dbReference>
<dbReference type="FunFam" id="3.40.50.300:FF:000120">
    <property type="entry name" value="ATP-dependent chaperone ClpB"/>
    <property type="match status" value="1"/>
</dbReference>
<evidence type="ECO:0000256" key="3">
    <source>
        <dbReference type="ARBA" id="ARBA00022741"/>
    </source>
</evidence>
<feature type="coiled-coil region" evidence="7">
    <location>
        <begin position="273"/>
        <end position="360"/>
    </location>
</feature>
<dbReference type="GO" id="GO:0005737">
    <property type="term" value="C:cytoplasm"/>
    <property type="evidence" value="ECO:0007669"/>
    <property type="project" value="TreeGrafter"/>
</dbReference>
<gene>
    <name evidence="10" type="ORF">A2801_00100</name>
</gene>
<dbReference type="Proteomes" id="UP000177263">
    <property type="component" value="Unassembled WGS sequence"/>
</dbReference>
<dbReference type="Pfam" id="PF00004">
    <property type="entry name" value="AAA"/>
    <property type="match status" value="1"/>
</dbReference>
<accession>A0A1F7YR13</accession>
<dbReference type="STRING" id="1802500.A2801_00100"/>
<dbReference type="GO" id="GO:0016887">
    <property type="term" value="F:ATP hydrolysis activity"/>
    <property type="evidence" value="ECO:0007669"/>
    <property type="project" value="InterPro"/>
</dbReference>
<dbReference type="InterPro" id="IPR003593">
    <property type="entry name" value="AAA+_ATPase"/>
</dbReference>
<dbReference type="PRINTS" id="PR00300">
    <property type="entry name" value="CLPPROTEASEA"/>
</dbReference>
<dbReference type="InterPro" id="IPR001270">
    <property type="entry name" value="ClpA/B"/>
</dbReference>
<dbReference type="AlphaFoldDB" id="A0A1F7YR13"/>
<dbReference type="PROSITE" id="PS00870">
    <property type="entry name" value="CLPAB_1"/>
    <property type="match status" value="1"/>
</dbReference>
<dbReference type="Gene3D" id="1.10.8.60">
    <property type="match status" value="1"/>
</dbReference>
<dbReference type="InterPro" id="IPR018368">
    <property type="entry name" value="ClpA/B_CS1"/>
</dbReference>
<feature type="domain" description="AAA+ ATPase" evidence="8">
    <location>
        <begin position="461"/>
        <end position="606"/>
    </location>
</feature>
<evidence type="ECO:0000313" key="11">
    <source>
        <dbReference type="Proteomes" id="UP000177263"/>
    </source>
</evidence>
<dbReference type="Pfam" id="PF17871">
    <property type="entry name" value="AAA_lid_9"/>
    <property type="match status" value="1"/>
</dbReference>
<keyword evidence="3" id="KW-0547">Nucleotide-binding</keyword>
<dbReference type="InterPro" id="IPR003959">
    <property type="entry name" value="ATPase_AAA_core"/>
</dbReference>
<keyword evidence="7" id="KW-0175">Coiled coil</keyword>
<evidence type="ECO:0000256" key="5">
    <source>
        <dbReference type="ARBA" id="ARBA00023186"/>
    </source>
</evidence>
<dbReference type="CDD" id="cd19499">
    <property type="entry name" value="RecA-like_ClpB_Hsp104-like"/>
    <property type="match status" value="1"/>
</dbReference>
<dbReference type="SUPFAM" id="SSF52540">
    <property type="entry name" value="P-loop containing nucleoside triphosphate hydrolases"/>
    <property type="match status" value="2"/>
</dbReference>
<evidence type="ECO:0000259" key="8">
    <source>
        <dbReference type="SMART" id="SM00382"/>
    </source>
</evidence>
<organism evidence="10 11">
    <name type="scientific">Candidatus Woesebacteria bacterium RIFCSPHIGHO2_01_FULL_41_10</name>
    <dbReference type="NCBI Taxonomy" id="1802500"/>
    <lineage>
        <taxon>Bacteria</taxon>
        <taxon>Candidatus Woeseibacteriota</taxon>
    </lineage>
</organism>